<keyword evidence="1" id="KW-0732">Signal</keyword>
<reference evidence="2 3" key="1">
    <citation type="submission" date="2016-10" db="EMBL/GenBank/DDBJ databases">
        <title>Genome sequence of Streptomyces sp. MUSC 1.</title>
        <authorList>
            <person name="Lee L.-H."/>
            <person name="Ser H.-L."/>
            <person name="Law J.W.-F."/>
        </authorList>
    </citation>
    <scope>NUCLEOTIDE SEQUENCE [LARGE SCALE GENOMIC DNA]</scope>
    <source>
        <strain evidence="2 3">MUSC 1</strain>
    </source>
</reference>
<evidence type="ECO:0000256" key="1">
    <source>
        <dbReference type="SAM" id="SignalP"/>
    </source>
</evidence>
<comment type="caution">
    <text evidence="2">The sequence shown here is derived from an EMBL/GenBank/DDBJ whole genome shotgun (WGS) entry which is preliminary data.</text>
</comment>
<keyword evidence="3" id="KW-1185">Reference proteome</keyword>
<dbReference type="EMBL" id="MLYO01000045">
    <property type="protein sequence ID" value="OIK01319.1"/>
    <property type="molecule type" value="Genomic_DNA"/>
</dbReference>
<evidence type="ECO:0000313" key="3">
    <source>
        <dbReference type="Proteomes" id="UP000179642"/>
    </source>
</evidence>
<proteinExistence type="predicted"/>
<accession>A0A1S2Q595</accession>
<dbReference type="AlphaFoldDB" id="A0A1S2Q595"/>
<gene>
    <name evidence="2" type="ORF">BIV23_26490</name>
</gene>
<dbReference type="OrthoDB" id="4300377at2"/>
<dbReference type="Proteomes" id="UP000179642">
    <property type="component" value="Unassembled WGS sequence"/>
</dbReference>
<organism evidence="2 3">
    <name type="scientific">Streptomyces monashensis</name>
    <dbReference type="NCBI Taxonomy" id="1678012"/>
    <lineage>
        <taxon>Bacteria</taxon>
        <taxon>Bacillati</taxon>
        <taxon>Actinomycetota</taxon>
        <taxon>Actinomycetes</taxon>
        <taxon>Kitasatosporales</taxon>
        <taxon>Streptomycetaceae</taxon>
        <taxon>Streptomyces</taxon>
    </lineage>
</organism>
<feature type="chain" id="PRO_5010306132" evidence="1">
    <location>
        <begin position="25"/>
        <end position="160"/>
    </location>
</feature>
<evidence type="ECO:0000313" key="2">
    <source>
        <dbReference type="EMBL" id="OIK01319.1"/>
    </source>
</evidence>
<feature type="signal peptide" evidence="1">
    <location>
        <begin position="1"/>
        <end position="24"/>
    </location>
</feature>
<name>A0A1S2Q595_9ACTN</name>
<sequence length="160" mass="16251">MRARAVVSGVVCAGVVLVCGGAVAAPGPVSASAPEVDLAFHGVAQLEGGAVELRLTPWNGGPAAVPDATVRLRWSVPLAAAQQLPARCVREDERTLLCGTGAVAVDAAGELLRVPVRLGERSSEVTLAVDAVWAGGAVDRGRSNDGLKVLVLDTGDAYTF</sequence>
<protein>
    <submittedName>
        <fullName evidence="2">Uncharacterized protein</fullName>
    </submittedName>
</protein>